<evidence type="ECO:0000259" key="1">
    <source>
        <dbReference type="Pfam" id="PF09370"/>
    </source>
</evidence>
<dbReference type="InterPro" id="IPR051353">
    <property type="entry name" value="Tobamovirus_resist_UPF0261"/>
</dbReference>
<proteinExistence type="predicted"/>
<organism evidence="2 3">
    <name type="scientific">Microbacterium esteraromaticum</name>
    <dbReference type="NCBI Taxonomy" id="57043"/>
    <lineage>
        <taxon>Bacteria</taxon>
        <taxon>Bacillati</taxon>
        <taxon>Actinomycetota</taxon>
        <taxon>Actinomycetes</taxon>
        <taxon>Micrococcales</taxon>
        <taxon>Microbacteriaceae</taxon>
        <taxon>Microbacterium</taxon>
    </lineage>
</organism>
<evidence type="ECO:0000313" key="2">
    <source>
        <dbReference type="EMBL" id="QMU98652.1"/>
    </source>
</evidence>
<dbReference type="InterPro" id="IPR013785">
    <property type="entry name" value="Aldolase_TIM"/>
</dbReference>
<dbReference type="Pfam" id="PF09370">
    <property type="entry name" value="PEP_hydrolase"/>
    <property type="match status" value="1"/>
</dbReference>
<evidence type="ECO:0000313" key="3">
    <source>
        <dbReference type="Proteomes" id="UP000515708"/>
    </source>
</evidence>
<feature type="domain" description="TIM-barrel" evidence="1">
    <location>
        <begin position="8"/>
        <end position="267"/>
    </location>
</feature>
<name>A0A7D7WHD4_9MICO</name>
<dbReference type="InterPro" id="IPR009215">
    <property type="entry name" value="TIM-br_IGPS-like"/>
</dbReference>
<dbReference type="GO" id="GO:0016787">
    <property type="term" value="F:hydrolase activity"/>
    <property type="evidence" value="ECO:0007669"/>
    <property type="project" value="UniProtKB-KW"/>
</dbReference>
<keyword evidence="2" id="KW-0378">Hydrolase</keyword>
<accession>A0A7D7WHD4</accession>
<dbReference type="Proteomes" id="UP000515708">
    <property type="component" value="Chromosome"/>
</dbReference>
<gene>
    <name evidence="2" type="ORF">FVO59_07905</name>
</gene>
<reference evidence="2 3" key="1">
    <citation type="journal article" date="2020" name="Front. Microbiol.">
        <title>Design of Bacterial Strain-Specific qPCR Assays Using NGS Data and Publicly Available Resources and Its Application to Track Biocontrol Strains.</title>
        <authorList>
            <person name="Hernandez I."/>
            <person name="Sant C."/>
            <person name="Martinez R."/>
            <person name="Fernandez C."/>
        </authorList>
    </citation>
    <scope>NUCLEOTIDE SEQUENCE [LARGE SCALE GENOMIC DNA]</scope>
    <source>
        <strain evidence="2 3">B24</strain>
    </source>
</reference>
<keyword evidence="2" id="KW-0670">Pyruvate</keyword>
<protein>
    <submittedName>
        <fullName evidence="2">Phosphoenolpyruvate hydrolase family protein</fullName>
    </submittedName>
</protein>
<dbReference type="SUPFAM" id="SSF51621">
    <property type="entry name" value="Phosphoenolpyruvate/pyruvate domain"/>
    <property type="match status" value="1"/>
</dbReference>
<dbReference type="InterPro" id="IPR015813">
    <property type="entry name" value="Pyrv/PenolPyrv_kinase-like_dom"/>
</dbReference>
<dbReference type="PIRSF" id="PIRSF034452">
    <property type="entry name" value="TIM-br_sig_trnsd"/>
    <property type="match status" value="1"/>
</dbReference>
<sequence length="272" mass="29088">MEFTRESILANLRAKITARQPIVAAGCSAGLIAKAAEAGGADLIVVYSTGRSRIMGLPTTILGDSNAITMQMYDELHNVVDKTPIIGGAWAGDPTYRRTERLVRSFVDTGYDGLINFPTEAINPERAKMREHVGQGLGVEAEMMRIAREMNVFTMAYALTIEQGRILAAAGADVVVPHAGWTTGGMIGRSDDDTSLARSVEHVQEIIDAAAAENPDVICLAHGGAIATPEDTEYLYANSDAKGFVGASSVERIPIERAIIDTVKSFAGYNTR</sequence>
<dbReference type="EMBL" id="CP043732">
    <property type="protein sequence ID" value="QMU98652.1"/>
    <property type="molecule type" value="Genomic_DNA"/>
</dbReference>
<dbReference type="PANTHER" id="PTHR31862">
    <property type="entry name" value="UPF0261 DOMAIN PROTEIN (AFU_ORTHOLOGUE AFUA_1G10120)"/>
    <property type="match status" value="1"/>
</dbReference>
<dbReference type="AlphaFoldDB" id="A0A7D7WHD4"/>
<dbReference type="PANTHER" id="PTHR31862:SF1">
    <property type="entry name" value="UPF0261 DOMAIN PROTEIN (AFU_ORTHOLOGUE AFUA_1G10120)"/>
    <property type="match status" value="1"/>
</dbReference>
<dbReference type="Gene3D" id="3.20.20.70">
    <property type="entry name" value="Aldolase class I"/>
    <property type="match status" value="1"/>
</dbReference>